<protein>
    <submittedName>
        <fullName evidence="5">GntR family transcriptional regulator</fullName>
    </submittedName>
</protein>
<sequence>MPHPQMFQLDENSPMPLYMQLTKSIKAAIAGGQLKPGDALPSERMLMETLGISRGTARKAFQTLLEDSTIIRNQGSGTFVAPHLRQSLPLLESFSEMAQAIGGNPQSELVGYLRRPPTEEERQILQLTDTQCDVVELTRVRKINGIAISLQTALLPANLFNNINELDESLYRYLAEKGVPVVRATQRFQAVAADSQLSHYLNIKLNEPLLLVTRTGFSHHQQPVEHTSTWCLNDYYDFTIELHK</sequence>
<name>A0AA44HYB5_YERMO</name>
<evidence type="ECO:0000313" key="5">
    <source>
        <dbReference type="EMBL" id="NIL21688.1"/>
    </source>
</evidence>
<dbReference type="GO" id="GO:0003700">
    <property type="term" value="F:DNA-binding transcription factor activity"/>
    <property type="evidence" value="ECO:0007669"/>
    <property type="project" value="InterPro"/>
</dbReference>
<dbReference type="SUPFAM" id="SSF46785">
    <property type="entry name" value="Winged helix' DNA-binding domain"/>
    <property type="match status" value="1"/>
</dbReference>
<dbReference type="GO" id="GO:0045892">
    <property type="term" value="P:negative regulation of DNA-templated transcription"/>
    <property type="evidence" value="ECO:0007669"/>
    <property type="project" value="TreeGrafter"/>
</dbReference>
<dbReference type="EMBL" id="JAASAI010000002">
    <property type="protein sequence ID" value="NIL21688.1"/>
    <property type="molecule type" value="Genomic_DNA"/>
</dbReference>
<proteinExistence type="predicted"/>
<dbReference type="Pfam" id="PF00392">
    <property type="entry name" value="GntR"/>
    <property type="match status" value="1"/>
</dbReference>
<dbReference type="InterPro" id="IPR000524">
    <property type="entry name" value="Tscrpt_reg_HTH_GntR"/>
</dbReference>
<dbReference type="InterPro" id="IPR036390">
    <property type="entry name" value="WH_DNA-bd_sf"/>
</dbReference>
<dbReference type="RefSeq" id="WP_050143337.1">
    <property type="nucleotide sequence ID" value="NZ_CABHYE010000015.1"/>
</dbReference>
<reference evidence="5" key="1">
    <citation type="submission" date="2020-03" db="EMBL/GenBank/DDBJ databases">
        <authorList>
            <person name="Kislichkina A."/>
            <person name="Dentovskaya S."/>
            <person name="Shaikhutdinov R."/>
            <person name="Ivanov S."/>
            <person name="Sizova A."/>
            <person name="Solomentsev V."/>
            <person name="Bogun A."/>
        </authorList>
    </citation>
    <scope>NUCLEOTIDE SEQUENCE</scope>
    <source>
        <strain evidence="5">SCPM-O-B-7610</strain>
    </source>
</reference>
<keyword evidence="3" id="KW-0804">Transcription</keyword>
<dbReference type="InterPro" id="IPR011663">
    <property type="entry name" value="UTRA"/>
</dbReference>
<dbReference type="InterPro" id="IPR028978">
    <property type="entry name" value="Chorismate_lyase_/UTRA_dom_sf"/>
</dbReference>
<dbReference type="PRINTS" id="PR00035">
    <property type="entry name" value="HTHGNTR"/>
</dbReference>
<accession>A0AA44HYB5</accession>
<evidence type="ECO:0000256" key="3">
    <source>
        <dbReference type="ARBA" id="ARBA00023163"/>
    </source>
</evidence>
<gene>
    <name evidence="5" type="ORF">HB991_04020</name>
</gene>
<dbReference type="Proteomes" id="UP000712947">
    <property type="component" value="Unassembled WGS sequence"/>
</dbReference>
<feature type="domain" description="HTH gntR-type" evidence="4">
    <location>
        <begin position="15"/>
        <end position="83"/>
    </location>
</feature>
<dbReference type="Gene3D" id="3.40.1410.10">
    <property type="entry name" value="Chorismate lyase-like"/>
    <property type="match status" value="1"/>
</dbReference>
<dbReference type="Gene3D" id="1.10.10.10">
    <property type="entry name" value="Winged helix-like DNA-binding domain superfamily/Winged helix DNA-binding domain"/>
    <property type="match status" value="1"/>
</dbReference>
<keyword evidence="1" id="KW-0805">Transcription regulation</keyword>
<evidence type="ECO:0000256" key="1">
    <source>
        <dbReference type="ARBA" id="ARBA00023015"/>
    </source>
</evidence>
<keyword evidence="2" id="KW-0238">DNA-binding</keyword>
<dbReference type="SMART" id="SM00866">
    <property type="entry name" value="UTRA"/>
    <property type="match status" value="1"/>
</dbReference>
<evidence type="ECO:0000256" key="2">
    <source>
        <dbReference type="ARBA" id="ARBA00023125"/>
    </source>
</evidence>
<dbReference type="Pfam" id="PF07702">
    <property type="entry name" value="UTRA"/>
    <property type="match status" value="1"/>
</dbReference>
<evidence type="ECO:0000313" key="6">
    <source>
        <dbReference type="Proteomes" id="UP000712947"/>
    </source>
</evidence>
<dbReference type="InterPro" id="IPR036388">
    <property type="entry name" value="WH-like_DNA-bd_sf"/>
</dbReference>
<dbReference type="GO" id="GO:0003677">
    <property type="term" value="F:DNA binding"/>
    <property type="evidence" value="ECO:0007669"/>
    <property type="project" value="UniProtKB-KW"/>
</dbReference>
<organism evidence="5 6">
    <name type="scientific">Yersinia mollaretii</name>
    <dbReference type="NCBI Taxonomy" id="33060"/>
    <lineage>
        <taxon>Bacteria</taxon>
        <taxon>Pseudomonadati</taxon>
        <taxon>Pseudomonadota</taxon>
        <taxon>Gammaproteobacteria</taxon>
        <taxon>Enterobacterales</taxon>
        <taxon>Yersiniaceae</taxon>
        <taxon>Yersinia</taxon>
    </lineage>
</organism>
<dbReference type="PROSITE" id="PS50949">
    <property type="entry name" value="HTH_GNTR"/>
    <property type="match status" value="1"/>
</dbReference>
<dbReference type="AlphaFoldDB" id="A0AA44HYB5"/>
<dbReference type="SUPFAM" id="SSF64288">
    <property type="entry name" value="Chorismate lyase-like"/>
    <property type="match status" value="1"/>
</dbReference>
<dbReference type="PANTHER" id="PTHR44846">
    <property type="entry name" value="MANNOSYL-D-GLYCERATE TRANSPORT/METABOLISM SYSTEM REPRESSOR MNGR-RELATED"/>
    <property type="match status" value="1"/>
</dbReference>
<comment type="caution">
    <text evidence="5">The sequence shown here is derived from an EMBL/GenBank/DDBJ whole genome shotgun (WGS) entry which is preliminary data.</text>
</comment>
<dbReference type="InterPro" id="IPR050679">
    <property type="entry name" value="Bact_HTH_transcr_reg"/>
</dbReference>
<dbReference type="CDD" id="cd07377">
    <property type="entry name" value="WHTH_GntR"/>
    <property type="match status" value="1"/>
</dbReference>
<dbReference type="PANTHER" id="PTHR44846:SF1">
    <property type="entry name" value="MANNOSYL-D-GLYCERATE TRANSPORT_METABOLISM SYSTEM REPRESSOR MNGR-RELATED"/>
    <property type="match status" value="1"/>
</dbReference>
<evidence type="ECO:0000259" key="4">
    <source>
        <dbReference type="PROSITE" id="PS50949"/>
    </source>
</evidence>
<dbReference type="SMART" id="SM00345">
    <property type="entry name" value="HTH_GNTR"/>
    <property type="match status" value="1"/>
</dbReference>